<dbReference type="Pfam" id="PF15918">
    <property type="entry name" value="DUF4744"/>
    <property type="match status" value="1"/>
</dbReference>
<dbReference type="Bgee" id="FBgn0249278">
    <property type="expression patterns" value="Expressed in male reproductive system"/>
</dbReference>
<dbReference type="HOGENOM" id="CLU_1688605_0_0_1"/>
<reference evidence="2" key="3">
    <citation type="journal article" date="2012" name="PLoS ONE">
        <title>Mind the gap: upgrading genomes with Pacific Biosciences RS long-read sequencing technology.</title>
        <authorList>
            <person name="English A.C."/>
            <person name="Richards S."/>
            <person name="Han Y."/>
            <person name="Wang M."/>
            <person name="Vee V."/>
            <person name="Qu J."/>
            <person name="Qin X."/>
            <person name="Muzny D.M."/>
            <person name="Reid J.G."/>
            <person name="Worley K.C."/>
            <person name="Gibbs R.A."/>
        </authorList>
    </citation>
    <scope>NUCLEOTIDE SEQUENCE</scope>
    <source>
        <strain evidence="2">MV2-25</strain>
    </source>
</reference>
<evidence type="ECO:0000259" key="1">
    <source>
        <dbReference type="Pfam" id="PF15918"/>
    </source>
</evidence>
<reference evidence="2" key="1">
    <citation type="journal article" date="2005" name="Genome Res.">
        <title>Comparative genome sequencing of Drosophila pseudoobscura: chromosomal, gene, and cis-element evolution.</title>
        <authorList>
            <person name="Richards S."/>
            <person name="Liu Y."/>
            <person name="Bettencourt B.R."/>
            <person name="Hradecky P."/>
            <person name="Letovsky S."/>
            <person name="Nielsen R."/>
            <person name="Thornton K."/>
            <person name="Hubisz M.J."/>
            <person name="Chen R."/>
            <person name="Meisel R.P."/>
            <person name="Couronne O."/>
            <person name="Hua S."/>
            <person name="Smith M.A."/>
            <person name="Zhang P."/>
            <person name="Liu J."/>
            <person name="Bussemaker H.J."/>
            <person name="van Batenburg M.F."/>
            <person name="Howells S.L."/>
            <person name="Scherer S.E."/>
            <person name="Sodergren E."/>
            <person name="Matthews B.B."/>
            <person name="Crosby M.A."/>
            <person name="Schroeder A.J."/>
            <person name="Ortiz-Barrientos D."/>
            <person name="Rives C.M."/>
            <person name="Metzker M.L."/>
            <person name="Muzny D.M."/>
            <person name="Scott G."/>
            <person name="Steffen D."/>
            <person name="Wheeler D.A."/>
            <person name="Worley K.C."/>
            <person name="Havlak P."/>
            <person name="Durbin K.J."/>
            <person name="Egan A."/>
            <person name="Gill R."/>
            <person name="Hume J."/>
            <person name="Morgan M.B."/>
            <person name="Miner G."/>
            <person name="Hamilton C."/>
            <person name="Huang Y."/>
            <person name="Waldron L."/>
            <person name="Verduzco D."/>
            <person name="Clerc-Blankenburg K.P."/>
            <person name="Dubchak I."/>
            <person name="Noor M.A."/>
            <person name="Anderson W."/>
            <person name="White K.P."/>
            <person name="Clark A.G."/>
            <person name="Schaeffer S.W."/>
            <person name="Gelbart W."/>
            <person name="Weinstock G.M."/>
            <person name="Gibbs R.A."/>
        </authorList>
    </citation>
    <scope>NUCLEOTIDE SEQUENCE [LARGE SCALE GENOMIC DNA]</scope>
    <source>
        <strain evidence="2">MV2-25</strain>
    </source>
</reference>
<protein>
    <recommendedName>
        <fullName evidence="1">DUF4744 domain-containing protein</fullName>
    </recommendedName>
</protein>
<gene>
    <name evidence="2" type="primary">Dpse\GA27914</name>
    <name evidence="2" type="ORF">Dpse_GA27914</name>
</gene>
<reference evidence="2" key="2">
    <citation type="journal article" date="2007" name="Nature">
        <title>Evolution of genes and genomes on the Drosophila phylogeny.</title>
        <authorList>
            <consortium name="Drosophila 12 Genomes Consortium"/>
            <person name="Clark A.G."/>
            <person name="Eisen M.B."/>
            <person name="Smith D.R."/>
            <person name="Bergman C.M."/>
            <person name="Oliver B."/>
            <person name="Markow T.A."/>
            <person name="Kaufman T.C."/>
            <person name="Kellis M."/>
            <person name="Gelbart W."/>
            <person name="Iyer V.N."/>
            <person name="Pollard D.A."/>
            <person name="Sackton T.B."/>
            <person name="Larracuente A.M."/>
            <person name="Singh N.D."/>
            <person name="Abad J.P."/>
            <person name="Abt D.N."/>
            <person name="Adryan B."/>
            <person name="Aguade M."/>
            <person name="Akashi H."/>
            <person name="Anderson W.W."/>
            <person name="Aquadro C.F."/>
            <person name="Ardell D.H."/>
            <person name="Arguello R."/>
            <person name="Artieri C.G."/>
            <person name="Barbash D.A."/>
            <person name="Barker D."/>
            <person name="Barsanti P."/>
            <person name="Batterham P."/>
            <person name="Batzoglou S."/>
            <person name="Begun D."/>
            <person name="Bhutkar A."/>
            <person name="Blanco E."/>
            <person name="Bosak S.A."/>
            <person name="Bradley R.K."/>
            <person name="Brand A.D."/>
            <person name="Brent M.R."/>
            <person name="Brooks A.N."/>
            <person name="Brown R.H."/>
            <person name="Butlin R.K."/>
            <person name="Caggese C."/>
            <person name="Calvi B.R."/>
            <person name="Bernardo de Carvalho A."/>
            <person name="Caspi A."/>
            <person name="Castrezana S."/>
            <person name="Celniker S.E."/>
            <person name="Chang J.L."/>
            <person name="Chapple C."/>
            <person name="Chatterji S."/>
            <person name="Chinwalla A."/>
            <person name="Civetta A."/>
            <person name="Clifton S.W."/>
            <person name="Comeron J.M."/>
            <person name="Costello J.C."/>
            <person name="Coyne J.A."/>
            <person name="Daub J."/>
            <person name="David R.G."/>
            <person name="Delcher A.L."/>
            <person name="Delehaunty K."/>
            <person name="Do C.B."/>
            <person name="Ebling H."/>
            <person name="Edwards K."/>
            <person name="Eickbush T."/>
            <person name="Evans J.D."/>
            <person name="Filipski A."/>
            <person name="Findeiss S."/>
            <person name="Freyhult E."/>
            <person name="Fulton L."/>
            <person name="Fulton R."/>
            <person name="Garcia A.C."/>
            <person name="Gardiner A."/>
            <person name="Garfield D.A."/>
            <person name="Garvin B.E."/>
            <person name="Gibson G."/>
            <person name="Gilbert D."/>
            <person name="Gnerre S."/>
            <person name="Godfrey J."/>
            <person name="Good R."/>
            <person name="Gotea V."/>
            <person name="Gravely B."/>
            <person name="Greenberg A.J."/>
            <person name="Griffiths-Jones S."/>
            <person name="Gross S."/>
            <person name="Guigo R."/>
            <person name="Gustafson E.A."/>
            <person name="Haerty W."/>
            <person name="Hahn M.W."/>
            <person name="Halligan D.L."/>
            <person name="Halpern A.L."/>
            <person name="Halter G.M."/>
            <person name="Han M.V."/>
            <person name="Heger A."/>
            <person name="Hillier L."/>
            <person name="Hinrichs A.S."/>
            <person name="Holmes I."/>
            <person name="Hoskins R.A."/>
            <person name="Hubisz M.J."/>
            <person name="Hultmark D."/>
            <person name="Huntley M.A."/>
            <person name="Jaffe D.B."/>
            <person name="Jagadeeshan S."/>
            <person name="Jeck W.R."/>
            <person name="Johnson J."/>
            <person name="Jones C.D."/>
            <person name="Jordan W.C."/>
            <person name="Karpen G.H."/>
            <person name="Kataoka E."/>
            <person name="Keightley P.D."/>
            <person name="Kheradpour P."/>
            <person name="Kirkness E.F."/>
            <person name="Koerich L.B."/>
            <person name="Kristiansen K."/>
            <person name="Kudrna D."/>
            <person name="Kulathinal R.J."/>
            <person name="Kumar S."/>
            <person name="Kwok R."/>
            <person name="Lander E."/>
            <person name="Langley C.H."/>
            <person name="Lapoint R."/>
            <person name="Lazzaro B.P."/>
            <person name="Lee S.J."/>
            <person name="Levesque L."/>
            <person name="Li R."/>
            <person name="Lin C.F."/>
            <person name="Lin M.F."/>
            <person name="Lindblad-Toh K."/>
            <person name="Llopart A."/>
            <person name="Long M."/>
            <person name="Low L."/>
            <person name="Lozovsky E."/>
            <person name="Lu J."/>
            <person name="Luo M."/>
            <person name="Machado C.A."/>
            <person name="Makalowski W."/>
            <person name="Marzo M."/>
            <person name="Matsuda M."/>
            <person name="Matzkin L."/>
            <person name="McAllister B."/>
            <person name="McBride C.S."/>
            <person name="McKernan B."/>
            <person name="McKernan K."/>
            <person name="Mendez-Lago M."/>
            <person name="Minx P."/>
            <person name="Mollenhauer M.U."/>
            <person name="Montooth K."/>
            <person name="Mount S.M."/>
            <person name="Mu X."/>
            <person name="Myers E."/>
            <person name="Negre B."/>
            <person name="Newfeld S."/>
            <person name="Nielsen R."/>
            <person name="Noor M.A."/>
            <person name="O'Grady P."/>
            <person name="Pachter L."/>
            <person name="Papaceit M."/>
            <person name="Parisi M.J."/>
            <person name="Parisi M."/>
            <person name="Parts L."/>
            <person name="Pedersen J.S."/>
            <person name="Pesole G."/>
            <person name="Phillippy A.M."/>
            <person name="Ponting C.P."/>
            <person name="Pop M."/>
            <person name="Porcelli D."/>
            <person name="Powell J.R."/>
            <person name="Prohaska S."/>
            <person name="Pruitt K."/>
            <person name="Puig M."/>
            <person name="Quesneville H."/>
            <person name="Ram K.R."/>
            <person name="Rand D."/>
            <person name="Rasmussen M.D."/>
            <person name="Reed L.K."/>
            <person name="Reenan R."/>
            <person name="Reily A."/>
            <person name="Remington K.A."/>
            <person name="Rieger T.T."/>
            <person name="Ritchie M.G."/>
            <person name="Robin C."/>
            <person name="Rogers Y.H."/>
            <person name="Rohde C."/>
            <person name="Rozas J."/>
            <person name="Rubenfield M.J."/>
            <person name="Ruiz A."/>
            <person name="Russo S."/>
            <person name="Salzberg S.L."/>
            <person name="Sanchez-Gracia A."/>
            <person name="Saranga D.J."/>
            <person name="Sato H."/>
            <person name="Schaeffer S.W."/>
            <person name="Schatz M.C."/>
            <person name="Schlenke T."/>
            <person name="Schwartz R."/>
            <person name="Segarra C."/>
            <person name="Singh R.S."/>
            <person name="Sirot L."/>
            <person name="Sirota M."/>
            <person name="Sisneros N.B."/>
            <person name="Smith C.D."/>
            <person name="Smith T.F."/>
            <person name="Spieth J."/>
            <person name="Stage D.E."/>
            <person name="Stark A."/>
            <person name="Stephan W."/>
            <person name="Strausberg R.L."/>
            <person name="Strempel S."/>
            <person name="Sturgill D."/>
            <person name="Sutton G."/>
            <person name="Sutton G.G."/>
            <person name="Tao W."/>
            <person name="Teichmann S."/>
            <person name="Tobari Y.N."/>
            <person name="Tomimura Y."/>
            <person name="Tsolas J.M."/>
            <person name="Valente V.L."/>
            <person name="Venter E."/>
            <person name="Venter J.C."/>
            <person name="Vicario S."/>
            <person name="Vieira F.G."/>
            <person name="Vilella A.J."/>
            <person name="Villasante A."/>
            <person name="Walenz B."/>
            <person name="Wang J."/>
            <person name="Wasserman M."/>
            <person name="Watts T."/>
            <person name="Wilson D."/>
            <person name="Wilson R.K."/>
            <person name="Wing R.A."/>
            <person name="Wolfner M.F."/>
            <person name="Wong A."/>
            <person name="Wong G.K."/>
            <person name="Wu C.I."/>
            <person name="Wu G."/>
            <person name="Yamamoto D."/>
            <person name="Yang H.P."/>
            <person name="Yang S.P."/>
            <person name="Yorke J.A."/>
            <person name="Yoshida K."/>
            <person name="Zdobnov E."/>
            <person name="Zhang P."/>
            <person name="Zhang Y."/>
            <person name="Zimin A.V."/>
            <person name="Baldwin J."/>
            <person name="Abdouelleil A."/>
            <person name="Abdulkadir J."/>
            <person name="Abebe A."/>
            <person name="Abera B."/>
            <person name="Abreu J."/>
            <person name="Acer S.C."/>
            <person name="Aftuck L."/>
            <person name="Alexander A."/>
            <person name="An P."/>
            <person name="Anderson E."/>
            <person name="Anderson S."/>
            <person name="Arachi H."/>
            <person name="Azer M."/>
            <person name="Bachantsang P."/>
            <person name="Barry A."/>
            <person name="Bayul T."/>
            <person name="Berlin A."/>
            <person name="Bessette D."/>
            <person name="Bloom T."/>
            <person name="Blye J."/>
            <person name="Boguslavskiy L."/>
            <person name="Bonnet C."/>
            <person name="Boukhgalter B."/>
            <person name="Bourzgui I."/>
            <person name="Brown A."/>
            <person name="Cahill P."/>
            <person name="Channer S."/>
            <person name="Cheshatsang Y."/>
            <person name="Chuda L."/>
            <person name="Citroen M."/>
            <person name="Collymore A."/>
            <person name="Cooke P."/>
            <person name="Costello M."/>
            <person name="D'Aco K."/>
            <person name="Daza R."/>
            <person name="De Haan G."/>
            <person name="DeGray S."/>
            <person name="DeMaso C."/>
            <person name="Dhargay N."/>
            <person name="Dooley K."/>
            <person name="Dooley E."/>
            <person name="Doricent M."/>
            <person name="Dorje P."/>
            <person name="Dorjee K."/>
            <person name="Dupes A."/>
            <person name="Elong R."/>
            <person name="Falk J."/>
            <person name="Farina A."/>
            <person name="Faro S."/>
            <person name="Ferguson D."/>
            <person name="Fisher S."/>
            <person name="Foley C.D."/>
            <person name="Franke A."/>
            <person name="Friedrich D."/>
            <person name="Gadbois L."/>
            <person name="Gearin G."/>
            <person name="Gearin C.R."/>
            <person name="Giannoukos G."/>
            <person name="Goode T."/>
            <person name="Graham J."/>
            <person name="Grandbois E."/>
            <person name="Grewal S."/>
            <person name="Gyaltsen K."/>
            <person name="Hafez N."/>
            <person name="Hagos B."/>
            <person name="Hall J."/>
            <person name="Henson C."/>
            <person name="Hollinger A."/>
            <person name="Honan T."/>
            <person name="Huard M.D."/>
            <person name="Hughes L."/>
            <person name="Hurhula B."/>
            <person name="Husby M.E."/>
            <person name="Kamat A."/>
            <person name="Kanga B."/>
            <person name="Kashin S."/>
            <person name="Khazanovich D."/>
            <person name="Kisner P."/>
            <person name="Lance K."/>
            <person name="Lara M."/>
            <person name="Lee W."/>
            <person name="Lennon N."/>
            <person name="Letendre F."/>
            <person name="LeVine R."/>
            <person name="Lipovsky A."/>
            <person name="Liu X."/>
            <person name="Liu J."/>
            <person name="Liu S."/>
            <person name="Lokyitsang T."/>
            <person name="Lokyitsang Y."/>
            <person name="Lubonja R."/>
            <person name="Lui A."/>
            <person name="MacDonald P."/>
            <person name="Magnisalis V."/>
            <person name="Maru K."/>
            <person name="Matthews C."/>
            <person name="McCusker W."/>
            <person name="McDonough S."/>
            <person name="Mehta T."/>
            <person name="Meldrim J."/>
            <person name="Meneus L."/>
            <person name="Mihai O."/>
            <person name="Mihalev A."/>
            <person name="Mihova T."/>
            <person name="Mittelman R."/>
            <person name="Mlenga V."/>
            <person name="Montmayeur A."/>
            <person name="Mulrain L."/>
            <person name="Navidi A."/>
            <person name="Naylor J."/>
            <person name="Negash T."/>
            <person name="Nguyen T."/>
            <person name="Nguyen N."/>
            <person name="Nicol R."/>
            <person name="Norbu C."/>
            <person name="Norbu N."/>
            <person name="Novod N."/>
            <person name="O'Neill B."/>
            <person name="Osman S."/>
            <person name="Markiewicz E."/>
            <person name="Oyono O.L."/>
            <person name="Patti C."/>
            <person name="Phunkhang P."/>
            <person name="Pierre F."/>
            <person name="Priest M."/>
            <person name="Raghuraman S."/>
            <person name="Rege F."/>
            <person name="Reyes R."/>
            <person name="Rise C."/>
            <person name="Rogov P."/>
            <person name="Ross K."/>
            <person name="Ryan E."/>
            <person name="Settipalli S."/>
            <person name="Shea T."/>
            <person name="Sherpa N."/>
            <person name="Shi L."/>
            <person name="Shih D."/>
            <person name="Sparrow T."/>
            <person name="Spaulding J."/>
            <person name="Stalker J."/>
            <person name="Stange-Thomann N."/>
            <person name="Stavropoulos S."/>
            <person name="Stone C."/>
            <person name="Strader C."/>
            <person name="Tesfaye S."/>
            <person name="Thomson T."/>
            <person name="Thoulutsang Y."/>
            <person name="Thoulutsang D."/>
            <person name="Topham K."/>
            <person name="Topping I."/>
            <person name="Tsamla T."/>
            <person name="Vassiliev H."/>
            <person name="Vo A."/>
            <person name="Wangchuk T."/>
            <person name="Wangdi T."/>
            <person name="Weiand M."/>
            <person name="Wilkinson J."/>
            <person name="Wilson A."/>
            <person name="Yadav S."/>
            <person name="Young G."/>
            <person name="Yu Q."/>
            <person name="Zembek L."/>
            <person name="Zhong D."/>
            <person name="Zimmer A."/>
            <person name="Zwirko Z."/>
            <person name="Jaffe D.B."/>
            <person name="Alvarez P."/>
            <person name="Brockman W."/>
            <person name="Butler J."/>
            <person name="Chin C."/>
            <person name="Gnerre S."/>
            <person name="Grabherr M."/>
            <person name="Kleber M."/>
            <person name="Mauceli E."/>
            <person name="MacCallum I."/>
        </authorList>
    </citation>
    <scope>NUCLEOTIDE SEQUENCE [LARGE SCALE GENOMIC DNA]</scope>
    <source>
        <strain evidence="2">MV2-25</strain>
    </source>
</reference>
<dbReference type="EMBL" id="CH476057">
    <property type="protein sequence ID" value="EDY71318.1"/>
    <property type="molecule type" value="Genomic_DNA"/>
</dbReference>
<evidence type="ECO:0000313" key="2">
    <source>
        <dbReference type="EMBL" id="EDY71318.1"/>
    </source>
</evidence>
<feature type="domain" description="DUF4744" evidence="1">
    <location>
        <begin position="79"/>
        <end position="135"/>
    </location>
</feature>
<accession>B5DTR1</accession>
<dbReference type="AlphaFoldDB" id="B5DTR1"/>
<reference evidence="2" key="4">
    <citation type="submission" date="2015-11" db="EMBL/GenBank/DDBJ databases">
        <authorList>
            <consortium name="FlyBase"/>
        </authorList>
    </citation>
    <scope>NUCLEOTIDE SEQUENCE</scope>
    <source>
        <strain evidence="2">MV2-25</strain>
    </source>
</reference>
<organism evidence="2">
    <name type="scientific">Drosophila pseudoobscura pseudoobscura</name>
    <name type="common">Fruit fly</name>
    <dbReference type="NCBI Taxonomy" id="46245"/>
    <lineage>
        <taxon>Eukaryota</taxon>
        <taxon>Metazoa</taxon>
        <taxon>Ecdysozoa</taxon>
        <taxon>Arthropoda</taxon>
        <taxon>Hexapoda</taxon>
        <taxon>Insecta</taxon>
        <taxon>Pterygota</taxon>
        <taxon>Neoptera</taxon>
        <taxon>Endopterygota</taxon>
        <taxon>Diptera</taxon>
        <taxon>Brachycera</taxon>
        <taxon>Muscomorpha</taxon>
        <taxon>Ephydroidea</taxon>
        <taxon>Drosophilidae</taxon>
        <taxon>Drosophila</taxon>
        <taxon>Sophophora</taxon>
    </lineage>
</organism>
<sequence length="156" mass="17667">MAPCNGPLPCAVSLSRQSGFLSAVETTVLATVEILVNAHGICQPHPFIRRRIKRWAFASKRDYVPYALLQTESYLISPRQTERYPSITDEYSRQTEAYPSQTSQQDKSAPLARSELNKPSSFFDLVIDNYLKDFGMATKAGTVRTTRLYIHRSRCC</sequence>
<dbReference type="InterPro" id="IPR031806">
    <property type="entry name" value="DUF4744"/>
</dbReference>
<name>B5DTR1_DROPS</name>
<proteinExistence type="predicted"/>